<evidence type="ECO:0000313" key="4">
    <source>
        <dbReference type="EMBL" id="AWM41313.1"/>
    </source>
</evidence>
<dbReference type="InterPro" id="IPR004843">
    <property type="entry name" value="Calcineurin-like_PHP"/>
</dbReference>
<dbReference type="SUPFAM" id="SSF56300">
    <property type="entry name" value="Metallo-dependent phosphatases"/>
    <property type="match status" value="1"/>
</dbReference>
<gene>
    <name evidence="4" type="ORF">C1280_32835</name>
</gene>
<dbReference type="EMBL" id="CP025958">
    <property type="protein sequence ID" value="AWM41313.1"/>
    <property type="molecule type" value="Genomic_DNA"/>
</dbReference>
<sequence length="293" mass="31807">MNSVPNNPSVGVMDRRLFIKAALASLAPGATAGAAYGLFESGWLQITRHTVPLRNLPKEFEGTTVAFLTDIHHGPFTSLEYVHTIVRTALSLEPDLILLGGDYSLKDGKYIGPCFEALAALKAPLGVYGVLGNHDYWHGLAETRDGFAAADVHELTNRHVWLERRGARLCLAGVDDKWMGQVDVRAALGDVRETDAVLLLSHNPDVAEKMKDTRVGLMLSGHTHGGQVVFPTGEAPFVPSHYGQKYLKGFVQAPTTQVYVSRGLGTTSAPFRVGSRPELTLITLAAEVRRDRA</sequence>
<reference evidence="4 5" key="1">
    <citation type="submission" date="2018-01" db="EMBL/GenBank/DDBJ databases">
        <title>G. obscuriglobus.</title>
        <authorList>
            <person name="Franke J."/>
            <person name="Blomberg W."/>
            <person name="Selmecki A."/>
        </authorList>
    </citation>
    <scope>NUCLEOTIDE SEQUENCE [LARGE SCALE GENOMIC DNA]</scope>
    <source>
        <strain evidence="4 5">DSM 5831</strain>
    </source>
</reference>
<dbReference type="Proteomes" id="UP000245802">
    <property type="component" value="Chromosome"/>
</dbReference>
<evidence type="ECO:0000256" key="1">
    <source>
        <dbReference type="ARBA" id="ARBA00022723"/>
    </source>
</evidence>
<protein>
    <submittedName>
        <fullName evidence="4">Metallophosphoesterase</fullName>
    </submittedName>
</protein>
<dbReference type="GO" id="GO:0008758">
    <property type="term" value="F:UDP-2,3-diacylglucosamine hydrolase activity"/>
    <property type="evidence" value="ECO:0007669"/>
    <property type="project" value="TreeGrafter"/>
</dbReference>
<dbReference type="Gene3D" id="3.60.21.10">
    <property type="match status" value="1"/>
</dbReference>
<dbReference type="GO" id="GO:0016020">
    <property type="term" value="C:membrane"/>
    <property type="evidence" value="ECO:0007669"/>
    <property type="project" value="GOC"/>
</dbReference>
<organism evidence="4 5">
    <name type="scientific">Gemmata obscuriglobus</name>
    <dbReference type="NCBI Taxonomy" id="114"/>
    <lineage>
        <taxon>Bacteria</taxon>
        <taxon>Pseudomonadati</taxon>
        <taxon>Planctomycetota</taxon>
        <taxon>Planctomycetia</taxon>
        <taxon>Gemmatales</taxon>
        <taxon>Gemmataceae</taxon>
        <taxon>Gemmata</taxon>
    </lineage>
</organism>
<dbReference type="KEGG" id="gog:C1280_32835"/>
<dbReference type="AlphaFoldDB" id="A0A2Z3H5L5"/>
<dbReference type="InterPro" id="IPR029052">
    <property type="entry name" value="Metallo-depent_PP-like"/>
</dbReference>
<dbReference type="PANTHER" id="PTHR31302:SF31">
    <property type="entry name" value="PHOSPHODIESTERASE YAEI"/>
    <property type="match status" value="1"/>
</dbReference>
<dbReference type="GO" id="GO:0046872">
    <property type="term" value="F:metal ion binding"/>
    <property type="evidence" value="ECO:0007669"/>
    <property type="project" value="UniProtKB-KW"/>
</dbReference>
<dbReference type="CDD" id="cd07385">
    <property type="entry name" value="MPP_YkuE_C"/>
    <property type="match status" value="1"/>
</dbReference>
<dbReference type="InterPro" id="IPR051158">
    <property type="entry name" value="Metallophosphoesterase_sf"/>
</dbReference>
<evidence type="ECO:0000259" key="3">
    <source>
        <dbReference type="Pfam" id="PF00149"/>
    </source>
</evidence>
<keyword evidence="2" id="KW-0378">Hydrolase</keyword>
<dbReference type="OrthoDB" id="9780884at2"/>
<accession>A0A2Z3H5L5</accession>
<proteinExistence type="predicted"/>
<evidence type="ECO:0000256" key="2">
    <source>
        <dbReference type="ARBA" id="ARBA00022801"/>
    </source>
</evidence>
<keyword evidence="1" id="KW-0479">Metal-binding</keyword>
<evidence type="ECO:0000313" key="5">
    <source>
        <dbReference type="Proteomes" id="UP000245802"/>
    </source>
</evidence>
<feature type="domain" description="Calcineurin-like phosphoesterase" evidence="3">
    <location>
        <begin position="64"/>
        <end position="225"/>
    </location>
</feature>
<dbReference type="PANTHER" id="PTHR31302">
    <property type="entry name" value="TRANSMEMBRANE PROTEIN WITH METALLOPHOSPHOESTERASE DOMAIN-RELATED"/>
    <property type="match status" value="1"/>
</dbReference>
<dbReference type="Pfam" id="PF00149">
    <property type="entry name" value="Metallophos"/>
    <property type="match status" value="1"/>
</dbReference>
<name>A0A2Z3H5L5_9BACT</name>
<keyword evidence="5" id="KW-1185">Reference proteome</keyword>
<dbReference type="GO" id="GO:0009245">
    <property type="term" value="P:lipid A biosynthetic process"/>
    <property type="evidence" value="ECO:0007669"/>
    <property type="project" value="TreeGrafter"/>
</dbReference>